<feature type="compositionally biased region" description="Polar residues" evidence="1">
    <location>
        <begin position="35"/>
        <end position="52"/>
    </location>
</feature>
<evidence type="ECO:0000313" key="4">
    <source>
        <dbReference type="Proteomes" id="UP000760494"/>
    </source>
</evidence>
<name>A0A9Q9RXI5_FUSFU</name>
<feature type="region of interest" description="Disordered" evidence="1">
    <location>
        <begin position="250"/>
        <end position="284"/>
    </location>
</feature>
<feature type="compositionally biased region" description="Low complexity" evidence="1">
    <location>
        <begin position="255"/>
        <end position="275"/>
    </location>
</feature>
<protein>
    <recommendedName>
        <fullName evidence="2">PD-(D/E)XK nuclease-like domain-containing protein</fullName>
    </recommendedName>
</protein>
<sequence length="774" mass="86933">MHEKTIEVWVDEVSNTVNCQNDEQQPTRKRKHQDINSSGYLISPMSSPSKRPSTVPLDLDQTPRSFNDIQNTQFRINSPSSFAADLATRALSPSPSKRRRQSPSKRHTTTATLKQLDPPIHVINPPDMEAALPQIARPLYDELYLIVNKSSILPPNLKRIISSEAIKRARVLPQMWREDDDPEHDQRLNQEHASILDILQEATEAGNMNEGESAWNAQVHYPLLKLALSPFSSIKARTITSAQIVKDFRPKSKDSGLAGSASSSAASSRSSLLSGDTGTWTEPEPSSVHRMVDFAIVLIPDEALQGTIDDFLSKQAHATINQTTYDALARRPAPVSIETKASTSMVNRSQVQLGIWTASWFQRLRAAQSTKDPIAIPLIQVYGHVWHVLFAMDDKDKILILDQSIRIGHDETIMIHHILYLVSLLQGEAANSDENLNDGSEQDEDEHSDYDDEDENEDDHGPGEEYIDECGQVETETYCNENDEYCHANSGEDVSSVDPTFSLPSGLWLHLSEAIFQLSMMFWTYQDPTGDMSASTIIHYTAVLGIQGPSLTFHPAHGSTPKLAALMWIGRLLFLEYAVPVYAYNTLDLAWPCRTAYPSQPDRISSIRCKYLLRGCYTPFGELIELKAFAKSIVKREGVPGNLTWAPDGRSFAIGDDKKVLLSEFCETHHNAVATVQEQVDEMLLGWQPDIDVSTIRDDLTCRKAGWSFIDKIENNLTDTWKTLLYRLQKSSFRGSPFTSSGHWNMETTVRSRDDNSTKYNKSGPCMRHVRVFR</sequence>
<dbReference type="EMBL" id="CABFJX010000391">
    <property type="protein sequence ID" value="VTT78219.1"/>
    <property type="molecule type" value="Genomic_DNA"/>
</dbReference>
<evidence type="ECO:0000256" key="1">
    <source>
        <dbReference type="SAM" id="MobiDB-lite"/>
    </source>
</evidence>
<comment type="caution">
    <text evidence="3">The sequence shown here is derived from an EMBL/GenBank/DDBJ whole genome shotgun (WGS) entry which is preliminary data.</text>
</comment>
<proteinExistence type="predicted"/>
<feature type="compositionally biased region" description="Basic residues" evidence="1">
    <location>
        <begin position="96"/>
        <end position="108"/>
    </location>
</feature>
<organism evidence="3 4">
    <name type="scientific">Fusarium fujikuroi</name>
    <name type="common">Bakanae and foot rot disease fungus</name>
    <name type="synonym">Gibberella fujikuroi</name>
    <dbReference type="NCBI Taxonomy" id="5127"/>
    <lineage>
        <taxon>Eukaryota</taxon>
        <taxon>Fungi</taxon>
        <taxon>Dikarya</taxon>
        <taxon>Ascomycota</taxon>
        <taxon>Pezizomycotina</taxon>
        <taxon>Sordariomycetes</taxon>
        <taxon>Hypocreomycetidae</taxon>
        <taxon>Hypocreales</taxon>
        <taxon>Nectriaceae</taxon>
        <taxon>Fusarium</taxon>
        <taxon>Fusarium fujikuroi species complex</taxon>
    </lineage>
</organism>
<accession>A0A9Q9RXI5</accession>
<feature type="region of interest" description="Disordered" evidence="1">
    <location>
        <begin position="20"/>
        <end position="65"/>
    </location>
</feature>
<dbReference type="Proteomes" id="UP000760494">
    <property type="component" value="Unassembled WGS sequence"/>
</dbReference>
<gene>
    <name evidence="3" type="ORF">C2S_10939</name>
</gene>
<feature type="region of interest" description="Disordered" evidence="1">
    <location>
        <begin position="432"/>
        <end position="466"/>
    </location>
</feature>
<feature type="domain" description="PD-(D/E)XK nuclease-like" evidence="2">
    <location>
        <begin position="168"/>
        <end position="414"/>
    </location>
</feature>
<dbReference type="InterPro" id="IPR046797">
    <property type="entry name" value="PDDEXK_12"/>
</dbReference>
<evidence type="ECO:0000313" key="3">
    <source>
        <dbReference type="EMBL" id="VTT78219.1"/>
    </source>
</evidence>
<dbReference type="AlphaFoldDB" id="A0A9Q9RXI5"/>
<evidence type="ECO:0000259" key="2">
    <source>
        <dbReference type="Pfam" id="PF20516"/>
    </source>
</evidence>
<feature type="compositionally biased region" description="Acidic residues" evidence="1">
    <location>
        <begin position="440"/>
        <end position="458"/>
    </location>
</feature>
<dbReference type="Pfam" id="PF20516">
    <property type="entry name" value="PDDEXK_12"/>
    <property type="match status" value="1"/>
</dbReference>
<reference evidence="3" key="1">
    <citation type="submission" date="2019-05" db="EMBL/GenBank/DDBJ databases">
        <authorList>
            <person name="Piombo E."/>
        </authorList>
    </citation>
    <scope>NUCLEOTIDE SEQUENCE</scope>
    <source>
        <strain evidence="3">C2S</strain>
    </source>
</reference>
<feature type="region of interest" description="Disordered" evidence="1">
    <location>
        <begin position="89"/>
        <end position="113"/>
    </location>
</feature>